<name>A0ABU0UC02_9SPHI</name>
<organism evidence="2 3">
    <name type="scientific">Sphingobacterium zeae</name>
    <dbReference type="NCBI Taxonomy" id="1776859"/>
    <lineage>
        <taxon>Bacteria</taxon>
        <taxon>Pseudomonadati</taxon>
        <taxon>Bacteroidota</taxon>
        <taxon>Sphingobacteriia</taxon>
        <taxon>Sphingobacteriales</taxon>
        <taxon>Sphingobacteriaceae</taxon>
        <taxon>Sphingobacterium</taxon>
    </lineage>
</organism>
<dbReference type="Gene3D" id="2.50.20.10">
    <property type="entry name" value="Lipoprotein localisation LolA/LolB/LppX"/>
    <property type="match status" value="1"/>
</dbReference>
<dbReference type="Proteomes" id="UP001244640">
    <property type="component" value="Unassembled WGS sequence"/>
</dbReference>
<evidence type="ECO:0000313" key="2">
    <source>
        <dbReference type="EMBL" id="MDQ1152383.1"/>
    </source>
</evidence>
<proteinExistence type="predicted"/>
<dbReference type="InterPro" id="IPR033399">
    <property type="entry name" value="TP_0789-like"/>
</dbReference>
<evidence type="ECO:0000259" key="1">
    <source>
        <dbReference type="Pfam" id="PF17131"/>
    </source>
</evidence>
<dbReference type="CDD" id="cd16329">
    <property type="entry name" value="LolA_like"/>
    <property type="match status" value="1"/>
</dbReference>
<dbReference type="EMBL" id="JAUTBA010000001">
    <property type="protein sequence ID" value="MDQ1152383.1"/>
    <property type="molecule type" value="Genomic_DNA"/>
</dbReference>
<evidence type="ECO:0000313" key="3">
    <source>
        <dbReference type="Proteomes" id="UP001244640"/>
    </source>
</evidence>
<sequence length="243" mass="27643">MKKLLLILSISVLSKIVFGQIDNVKILKDADLHRAGQLENVSWKLKVLNFKQNKLENEIAINVDAKTTAKDQLVLVSFLAPKKFEGQRLLIRNNNMWFTKKGLDRPIAISGRQRLSGSASNADVANANYSIDYKIVNVQETKLEGISCYLFDLEANNNFVSYFKIKYWINKVDHTALKAEYYGKTDKLIKVATFEYSTVSMGGVPTKMVSKTIIKDNINMNDFTTLESTDFEFKAISFSKFEK</sequence>
<accession>A0ABU0UC02</accession>
<dbReference type="RefSeq" id="WP_307187693.1">
    <property type="nucleotide sequence ID" value="NZ_JAUTBA010000001.1"/>
</dbReference>
<protein>
    <recommendedName>
        <fullName evidence="1">Uncharacterized protein TP-0789 domain-containing protein</fullName>
    </recommendedName>
</protein>
<dbReference type="Pfam" id="PF17131">
    <property type="entry name" value="LolA_like"/>
    <property type="match status" value="1"/>
</dbReference>
<comment type="caution">
    <text evidence="2">The sequence shown here is derived from an EMBL/GenBank/DDBJ whole genome shotgun (WGS) entry which is preliminary data.</text>
</comment>
<reference evidence="2 3" key="1">
    <citation type="submission" date="2023-07" db="EMBL/GenBank/DDBJ databases">
        <title>Functional and genomic diversity of the sorghum phyllosphere microbiome.</title>
        <authorList>
            <person name="Shade A."/>
        </authorList>
    </citation>
    <scope>NUCLEOTIDE SEQUENCE [LARGE SCALE GENOMIC DNA]</scope>
    <source>
        <strain evidence="2 3">SORGH_AS_0892</strain>
    </source>
</reference>
<feature type="domain" description="Uncharacterized protein TP-0789" evidence="1">
    <location>
        <begin position="71"/>
        <end position="241"/>
    </location>
</feature>
<gene>
    <name evidence="2" type="ORF">QE382_004367</name>
</gene>
<keyword evidence="3" id="KW-1185">Reference proteome</keyword>